<dbReference type="PROSITE" id="PS50110">
    <property type="entry name" value="RESPONSE_REGULATORY"/>
    <property type="match status" value="1"/>
</dbReference>
<dbReference type="SMART" id="SM00448">
    <property type="entry name" value="REC"/>
    <property type="match status" value="1"/>
</dbReference>
<dbReference type="InterPro" id="IPR016032">
    <property type="entry name" value="Sig_transdc_resp-reg_C-effctor"/>
</dbReference>
<evidence type="ECO:0000256" key="4">
    <source>
        <dbReference type="ARBA" id="ARBA00023125"/>
    </source>
</evidence>
<dbReference type="InterPro" id="IPR011006">
    <property type="entry name" value="CheY-like_superfamily"/>
</dbReference>
<dbReference type="PANTHER" id="PTHR48111:SF1">
    <property type="entry name" value="TWO-COMPONENT RESPONSE REGULATOR ORR33"/>
    <property type="match status" value="1"/>
</dbReference>
<dbReference type="RefSeq" id="WP_121990423.1">
    <property type="nucleotide sequence ID" value="NZ_OUNR01000019.1"/>
</dbReference>
<dbReference type="SUPFAM" id="SSF52172">
    <property type="entry name" value="CheY-like"/>
    <property type="match status" value="1"/>
</dbReference>
<dbReference type="SMART" id="SM00862">
    <property type="entry name" value="Trans_reg_C"/>
    <property type="match status" value="1"/>
</dbReference>
<reference evidence="11" key="1">
    <citation type="submission" date="2018-04" db="EMBL/GenBank/DDBJ databases">
        <authorList>
            <person name="Lucker S."/>
            <person name="Sakoula D."/>
        </authorList>
    </citation>
    <scope>NUCLEOTIDE SEQUENCE [LARGE SCALE GENOMIC DNA]</scope>
</reference>
<protein>
    <submittedName>
        <fullName evidence="10">Signal transduction response regulator</fullName>
    </submittedName>
</protein>
<dbReference type="Gene3D" id="3.40.50.2300">
    <property type="match status" value="1"/>
</dbReference>
<feature type="domain" description="OmpR/PhoB-type" evidence="9">
    <location>
        <begin position="130"/>
        <end position="230"/>
    </location>
</feature>
<dbReference type="Pfam" id="PF00486">
    <property type="entry name" value="Trans_reg_C"/>
    <property type="match status" value="1"/>
</dbReference>
<dbReference type="SUPFAM" id="SSF46894">
    <property type="entry name" value="C-terminal effector domain of the bipartite response regulators"/>
    <property type="match status" value="1"/>
</dbReference>
<feature type="DNA-binding region" description="OmpR/PhoB-type" evidence="7">
    <location>
        <begin position="130"/>
        <end position="230"/>
    </location>
</feature>
<keyword evidence="3" id="KW-0805">Transcription regulation</keyword>
<dbReference type="GO" id="GO:0000156">
    <property type="term" value="F:phosphorelay response regulator activity"/>
    <property type="evidence" value="ECO:0007669"/>
    <property type="project" value="TreeGrafter"/>
</dbReference>
<evidence type="ECO:0000256" key="5">
    <source>
        <dbReference type="ARBA" id="ARBA00023163"/>
    </source>
</evidence>
<keyword evidence="2" id="KW-0902">Two-component regulatory system</keyword>
<keyword evidence="1 6" id="KW-0597">Phosphoprotein</keyword>
<dbReference type="AlphaFoldDB" id="A0A330L8P0"/>
<sequence length="239" mass="26697">MSLEIIQIIEADQDQARAIDQVLRKASFRTNIAFDGQTGIQDIWKNRPALVVLDLMVPGIGGKDLCRRLREDPQTKSMGIILVTALTSEDARVAGLESGADDILTKPYSPRELVARVHAVLRRLAASMPESLDDLDDDLVLDSTQYVATFRGRRLVLTKPEWHTLLRLAKTTGKVVPREELRSLLWGNDPLTHDRELDQLAASLNQKFADRDGAEPLIAKVAETGYRLLRKERVLPLSA</sequence>
<dbReference type="InParanoid" id="A0A330L8P0"/>
<keyword evidence="5" id="KW-0804">Transcription</keyword>
<dbReference type="PANTHER" id="PTHR48111">
    <property type="entry name" value="REGULATOR OF RPOS"/>
    <property type="match status" value="1"/>
</dbReference>
<dbReference type="Gene3D" id="1.10.10.10">
    <property type="entry name" value="Winged helix-like DNA-binding domain superfamily/Winged helix DNA-binding domain"/>
    <property type="match status" value="1"/>
</dbReference>
<organism evidence="10 11">
    <name type="scientific">Nitrospira lenta</name>
    <dbReference type="NCBI Taxonomy" id="1436998"/>
    <lineage>
        <taxon>Bacteria</taxon>
        <taxon>Pseudomonadati</taxon>
        <taxon>Nitrospirota</taxon>
        <taxon>Nitrospiria</taxon>
        <taxon>Nitrospirales</taxon>
        <taxon>Nitrospiraceae</taxon>
        <taxon>Nitrospira</taxon>
    </lineage>
</organism>
<evidence type="ECO:0000313" key="10">
    <source>
        <dbReference type="EMBL" id="SPP66226.1"/>
    </source>
</evidence>
<evidence type="ECO:0000256" key="7">
    <source>
        <dbReference type="PROSITE-ProRule" id="PRU01091"/>
    </source>
</evidence>
<dbReference type="EMBL" id="OUNR01000019">
    <property type="protein sequence ID" value="SPP66226.1"/>
    <property type="molecule type" value="Genomic_DNA"/>
</dbReference>
<evidence type="ECO:0000313" key="11">
    <source>
        <dbReference type="Proteomes" id="UP000248168"/>
    </source>
</evidence>
<evidence type="ECO:0000259" key="8">
    <source>
        <dbReference type="PROSITE" id="PS50110"/>
    </source>
</evidence>
<evidence type="ECO:0000256" key="6">
    <source>
        <dbReference type="PROSITE-ProRule" id="PRU00169"/>
    </source>
</evidence>
<dbReference type="Gene3D" id="6.10.250.690">
    <property type="match status" value="1"/>
</dbReference>
<dbReference type="InterPro" id="IPR001789">
    <property type="entry name" value="Sig_transdc_resp-reg_receiver"/>
</dbReference>
<evidence type="ECO:0000256" key="3">
    <source>
        <dbReference type="ARBA" id="ARBA00023015"/>
    </source>
</evidence>
<dbReference type="Pfam" id="PF00072">
    <property type="entry name" value="Response_reg"/>
    <property type="match status" value="1"/>
</dbReference>
<name>A0A330L8P0_9BACT</name>
<accession>A0A330L8P0</accession>
<keyword evidence="4 7" id="KW-0238">DNA-binding</keyword>
<keyword evidence="11" id="KW-1185">Reference proteome</keyword>
<dbReference type="InterPro" id="IPR036388">
    <property type="entry name" value="WH-like_DNA-bd_sf"/>
</dbReference>
<dbReference type="GO" id="GO:0032993">
    <property type="term" value="C:protein-DNA complex"/>
    <property type="evidence" value="ECO:0007669"/>
    <property type="project" value="TreeGrafter"/>
</dbReference>
<proteinExistence type="predicted"/>
<dbReference type="GO" id="GO:0005829">
    <property type="term" value="C:cytosol"/>
    <property type="evidence" value="ECO:0007669"/>
    <property type="project" value="TreeGrafter"/>
</dbReference>
<feature type="domain" description="Response regulatory" evidence="8">
    <location>
        <begin position="5"/>
        <end position="121"/>
    </location>
</feature>
<dbReference type="OrthoDB" id="9781969at2"/>
<dbReference type="PROSITE" id="PS51755">
    <property type="entry name" value="OMPR_PHOB"/>
    <property type="match status" value="1"/>
</dbReference>
<evidence type="ECO:0000259" key="9">
    <source>
        <dbReference type="PROSITE" id="PS51755"/>
    </source>
</evidence>
<dbReference type="InterPro" id="IPR039420">
    <property type="entry name" value="WalR-like"/>
</dbReference>
<evidence type="ECO:0000256" key="1">
    <source>
        <dbReference type="ARBA" id="ARBA00022553"/>
    </source>
</evidence>
<dbReference type="Proteomes" id="UP000248168">
    <property type="component" value="Unassembled WGS sequence"/>
</dbReference>
<evidence type="ECO:0000256" key="2">
    <source>
        <dbReference type="ARBA" id="ARBA00023012"/>
    </source>
</evidence>
<feature type="modified residue" description="4-aspartylphosphate" evidence="6">
    <location>
        <position position="54"/>
    </location>
</feature>
<dbReference type="GO" id="GO:0006355">
    <property type="term" value="P:regulation of DNA-templated transcription"/>
    <property type="evidence" value="ECO:0007669"/>
    <property type="project" value="InterPro"/>
</dbReference>
<gene>
    <name evidence="10" type="ORF">NITLEN_60029</name>
</gene>
<dbReference type="GO" id="GO:0000976">
    <property type="term" value="F:transcription cis-regulatory region binding"/>
    <property type="evidence" value="ECO:0007669"/>
    <property type="project" value="TreeGrafter"/>
</dbReference>
<dbReference type="InterPro" id="IPR001867">
    <property type="entry name" value="OmpR/PhoB-type_DNA-bd"/>
</dbReference>